<gene>
    <name evidence="4" type="ORF">Bm709</name>
    <name evidence="4" type="ORF">BM_BM709</name>
</gene>
<keyword evidence="5" id="KW-1185">Reference proteome</keyword>
<dbReference type="GeneID" id="66060081"/>
<evidence type="ECO:0000313" key="6">
    <source>
        <dbReference type="WBParaSite" id="Bm709.1"/>
    </source>
</evidence>
<dbReference type="KEGG" id="bmy:BM_BM709"/>
<proteinExistence type="predicted"/>
<dbReference type="RefSeq" id="XP_042931622.1">
    <property type="nucleotide sequence ID" value="XM_043075688.1"/>
</dbReference>
<feature type="chain" id="PRO_5023803264" evidence="2">
    <location>
        <begin position="21"/>
        <end position="81"/>
    </location>
</feature>
<dbReference type="Pfam" id="PF01549">
    <property type="entry name" value="ShK"/>
    <property type="match status" value="1"/>
</dbReference>
<organism evidence="4">
    <name type="scientific">Brugia malayi</name>
    <name type="common">Filarial nematode worm</name>
    <dbReference type="NCBI Taxonomy" id="6279"/>
    <lineage>
        <taxon>Eukaryota</taxon>
        <taxon>Metazoa</taxon>
        <taxon>Ecdysozoa</taxon>
        <taxon>Nematoda</taxon>
        <taxon>Chromadorea</taxon>
        <taxon>Rhabditida</taxon>
        <taxon>Spirurina</taxon>
        <taxon>Spiruromorpha</taxon>
        <taxon>Filarioidea</taxon>
        <taxon>Onchocercidae</taxon>
        <taxon>Brugia</taxon>
    </lineage>
</organism>
<dbReference type="OrthoDB" id="5868199at2759"/>
<evidence type="ECO:0000313" key="5">
    <source>
        <dbReference type="Proteomes" id="UP000006672"/>
    </source>
</evidence>
<dbReference type="Gene3D" id="1.10.10.1940">
    <property type="match status" value="1"/>
</dbReference>
<feature type="domain" description="ShKT" evidence="3">
    <location>
        <begin position="21"/>
        <end position="56"/>
    </location>
</feature>
<keyword evidence="2" id="KW-0732">Signal</keyword>
<comment type="caution">
    <text evidence="1">Lacks conserved residue(s) required for the propagation of feature annotation.</text>
</comment>
<name>A0A4E9EZ27_BRUMA</name>
<reference evidence="6" key="3">
    <citation type="submission" date="2022-04" db="UniProtKB">
        <authorList>
            <consortium name="WormBaseParasite"/>
        </authorList>
    </citation>
    <scope>IDENTIFICATION</scope>
</reference>
<dbReference type="CTD" id="66060081"/>
<evidence type="ECO:0000259" key="3">
    <source>
        <dbReference type="PROSITE" id="PS51670"/>
    </source>
</evidence>
<evidence type="ECO:0000313" key="4">
    <source>
        <dbReference type="EMBL" id="VIO89565.1"/>
    </source>
</evidence>
<protein>
    <submittedName>
        <fullName evidence="6">ShKT domain-containing protein</fullName>
    </submittedName>
</protein>
<sequence>MVWMLFIFVTVAFLCTCVDLVTHNQPSSCPQLAHLCNNSLYCELMTKQCPKICGPCSENVTSDIYGNLMIQECAKPCHQSC</sequence>
<accession>A0A4E9EZ27</accession>
<dbReference type="WBParaSite" id="Bm709.1">
    <property type="protein sequence ID" value="Bm709.1"/>
    <property type="gene ID" value="WBGene00220970"/>
</dbReference>
<dbReference type="Proteomes" id="UP000006672">
    <property type="component" value="Unassembled WGS sequence"/>
</dbReference>
<dbReference type="PROSITE" id="PS51670">
    <property type="entry name" value="SHKT"/>
    <property type="match status" value="1"/>
</dbReference>
<evidence type="ECO:0000256" key="1">
    <source>
        <dbReference type="PROSITE-ProRule" id="PRU01005"/>
    </source>
</evidence>
<reference evidence="5" key="1">
    <citation type="journal article" date="2007" name="Science">
        <title>Draft genome of the filarial nematode parasite Brugia malayi.</title>
        <authorList>
            <person name="Ghedin E."/>
            <person name="Wang S."/>
            <person name="Spiro D."/>
            <person name="Caler E."/>
            <person name="Zhao Q."/>
            <person name="Crabtree J."/>
            <person name="Allen J.E."/>
            <person name="Delcher A.L."/>
            <person name="Guiliano D.B."/>
            <person name="Miranda-Saavedra D."/>
            <person name="Angiuoli S.V."/>
            <person name="Creasy T."/>
            <person name="Amedeo P."/>
            <person name="Haas B."/>
            <person name="El-Sayed N.M."/>
            <person name="Wortman J.R."/>
            <person name="Feldblyum T."/>
            <person name="Tallon L."/>
            <person name="Schatz M."/>
            <person name="Shumway M."/>
            <person name="Koo H."/>
            <person name="Salzberg S.L."/>
            <person name="Schobel S."/>
            <person name="Pertea M."/>
            <person name="Pop M."/>
            <person name="White O."/>
            <person name="Barton G.J."/>
            <person name="Carlow C.K."/>
            <person name="Crawford M.J."/>
            <person name="Daub J."/>
            <person name="Dimmic M.W."/>
            <person name="Estes C.F."/>
            <person name="Foster J.M."/>
            <person name="Ganatra M."/>
            <person name="Gregory W.F."/>
            <person name="Johnson N.M."/>
            <person name="Jin J."/>
            <person name="Komuniecki R."/>
            <person name="Korf I."/>
            <person name="Kumar S."/>
            <person name="Laney S."/>
            <person name="Li B.W."/>
            <person name="Li W."/>
            <person name="Lindblom T.H."/>
            <person name="Lustigman S."/>
            <person name="Ma D."/>
            <person name="Maina C.V."/>
            <person name="Martin D.M."/>
            <person name="McCarter J.P."/>
            <person name="McReynolds L."/>
            <person name="Mitreva M."/>
            <person name="Nutman T.B."/>
            <person name="Parkinson J."/>
            <person name="Peregrin-Alvarez J.M."/>
            <person name="Poole C."/>
            <person name="Ren Q."/>
            <person name="Saunders L."/>
            <person name="Sluder A.E."/>
            <person name="Smith K."/>
            <person name="Stanke M."/>
            <person name="Unnasch T.R."/>
            <person name="Ware J."/>
            <person name="Wei A.D."/>
            <person name="Weil G."/>
            <person name="Williams D.J."/>
            <person name="Zhang Y."/>
            <person name="Williams S.A."/>
            <person name="Fraser-Liggett C."/>
            <person name="Slatko B."/>
            <person name="Blaxter M.L."/>
            <person name="Scott A.L."/>
        </authorList>
    </citation>
    <scope>NUCLEOTIDE SEQUENCE</scope>
    <source>
        <strain evidence="5">FR3</strain>
    </source>
</reference>
<reference evidence="4" key="2">
    <citation type="submission" date="2019-04" db="EMBL/GenBank/DDBJ databases">
        <authorList>
            <person name="Howe K."/>
            <person name="Paulini M."/>
            <person name="Williams G."/>
        </authorList>
    </citation>
    <scope>NUCLEOTIDE SEQUENCE [LARGE SCALE GENOMIC DNA]</scope>
    <source>
        <strain evidence="4">FR3</strain>
    </source>
</reference>
<dbReference type="AlphaFoldDB" id="A0A4E9EZ27"/>
<evidence type="ECO:0000256" key="2">
    <source>
        <dbReference type="SAM" id="SignalP"/>
    </source>
</evidence>
<dbReference type="EMBL" id="CAAKNF010000196">
    <property type="protein sequence ID" value="VIO89565.1"/>
    <property type="molecule type" value="Genomic_DNA"/>
</dbReference>
<accession>A0A8L7TFG7</accession>
<dbReference type="InterPro" id="IPR003582">
    <property type="entry name" value="ShKT_dom"/>
</dbReference>
<feature type="signal peptide" evidence="2">
    <location>
        <begin position="1"/>
        <end position="20"/>
    </location>
</feature>